<dbReference type="Proteomes" id="UP001154282">
    <property type="component" value="Unassembled WGS sequence"/>
</dbReference>
<name>A0AAV0KPN3_9ROSI</name>
<protein>
    <submittedName>
        <fullName evidence="1">Uncharacterized protein</fullName>
    </submittedName>
</protein>
<evidence type="ECO:0000313" key="2">
    <source>
        <dbReference type="Proteomes" id="UP001154282"/>
    </source>
</evidence>
<gene>
    <name evidence="1" type="ORF">LITE_LOCUS19635</name>
</gene>
<sequence>MAKGDILLQFS</sequence>
<proteinExistence type="predicted"/>
<organism evidence="1 2">
    <name type="scientific">Linum tenue</name>
    <dbReference type="NCBI Taxonomy" id="586396"/>
    <lineage>
        <taxon>Eukaryota</taxon>
        <taxon>Viridiplantae</taxon>
        <taxon>Streptophyta</taxon>
        <taxon>Embryophyta</taxon>
        <taxon>Tracheophyta</taxon>
        <taxon>Spermatophyta</taxon>
        <taxon>Magnoliopsida</taxon>
        <taxon>eudicotyledons</taxon>
        <taxon>Gunneridae</taxon>
        <taxon>Pentapetalae</taxon>
        <taxon>rosids</taxon>
        <taxon>fabids</taxon>
        <taxon>Malpighiales</taxon>
        <taxon>Linaceae</taxon>
        <taxon>Linum</taxon>
    </lineage>
</organism>
<accession>A0AAV0KPN3</accession>
<dbReference type="EMBL" id="CAMGYJ010000005">
    <property type="protein sequence ID" value="CAI0423745.1"/>
    <property type="molecule type" value="Genomic_DNA"/>
</dbReference>
<comment type="caution">
    <text evidence="1">The sequence shown here is derived from an EMBL/GenBank/DDBJ whole genome shotgun (WGS) entry which is preliminary data.</text>
</comment>
<keyword evidence="2" id="KW-1185">Reference proteome</keyword>
<reference evidence="1" key="1">
    <citation type="submission" date="2022-08" db="EMBL/GenBank/DDBJ databases">
        <authorList>
            <person name="Gutierrez-Valencia J."/>
        </authorList>
    </citation>
    <scope>NUCLEOTIDE SEQUENCE</scope>
</reference>
<evidence type="ECO:0000313" key="1">
    <source>
        <dbReference type="EMBL" id="CAI0423745.1"/>
    </source>
</evidence>